<dbReference type="AlphaFoldDB" id="A0AAD4ZMJ8"/>
<comment type="caution">
    <text evidence="1">The sequence shown here is derived from an EMBL/GenBank/DDBJ whole genome shotgun (WGS) entry which is preliminary data.</text>
</comment>
<accession>A0AAD4ZMJ8</accession>
<sequence>MTELDQIRVSLCSFPDCSRYCLWEQKQEMQNCNLDLGLVSPVPEMHLLRPHGRLLLQPKIPSLGLGPLG</sequence>
<evidence type="ECO:0000313" key="1">
    <source>
        <dbReference type="EMBL" id="KAI5350833.1"/>
    </source>
</evidence>
<name>A0AAD4ZMJ8_PRUDU</name>
<evidence type="ECO:0000313" key="2">
    <source>
        <dbReference type="Proteomes" id="UP001054821"/>
    </source>
</evidence>
<dbReference type="Proteomes" id="UP001054821">
    <property type="component" value="Chromosome 1"/>
</dbReference>
<protein>
    <submittedName>
        <fullName evidence="1">Uncharacterized protein</fullName>
    </submittedName>
</protein>
<proteinExistence type="predicted"/>
<reference evidence="1 2" key="1">
    <citation type="journal article" date="2022" name="G3 (Bethesda)">
        <title>Whole-genome sequence and methylome profiling of the almond [Prunus dulcis (Mill.) D.A. Webb] cultivar 'Nonpareil'.</title>
        <authorList>
            <person name="D'Amico-Willman K.M."/>
            <person name="Ouma W.Z."/>
            <person name="Meulia T."/>
            <person name="Sideli G.M."/>
            <person name="Gradziel T.M."/>
            <person name="Fresnedo-Ramirez J."/>
        </authorList>
    </citation>
    <scope>NUCLEOTIDE SEQUENCE [LARGE SCALE GENOMIC DNA]</scope>
    <source>
        <strain evidence="1">Clone GOH B32 T37-40</strain>
    </source>
</reference>
<keyword evidence="2" id="KW-1185">Reference proteome</keyword>
<dbReference type="EMBL" id="JAJFAZ020000001">
    <property type="protein sequence ID" value="KAI5350833.1"/>
    <property type="molecule type" value="Genomic_DNA"/>
</dbReference>
<gene>
    <name evidence="1" type="ORF">L3X38_003724</name>
</gene>
<organism evidence="1 2">
    <name type="scientific">Prunus dulcis</name>
    <name type="common">Almond</name>
    <name type="synonym">Amygdalus dulcis</name>
    <dbReference type="NCBI Taxonomy" id="3755"/>
    <lineage>
        <taxon>Eukaryota</taxon>
        <taxon>Viridiplantae</taxon>
        <taxon>Streptophyta</taxon>
        <taxon>Embryophyta</taxon>
        <taxon>Tracheophyta</taxon>
        <taxon>Spermatophyta</taxon>
        <taxon>Magnoliopsida</taxon>
        <taxon>eudicotyledons</taxon>
        <taxon>Gunneridae</taxon>
        <taxon>Pentapetalae</taxon>
        <taxon>rosids</taxon>
        <taxon>fabids</taxon>
        <taxon>Rosales</taxon>
        <taxon>Rosaceae</taxon>
        <taxon>Amygdaloideae</taxon>
        <taxon>Amygdaleae</taxon>
        <taxon>Prunus</taxon>
    </lineage>
</organism>